<comment type="catalytic activity">
    <reaction evidence="1 5 6">
        <text>[protein]-peptidylproline (omega=180) = [protein]-peptidylproline (omega=0)</text>
        <dbReference type="Rhea" id="RHEA:16237"/>
        <dbReference type="Rhea" id="RHEA-COMP:10747"/>
        <dbReference type="Rhea" id="RHEA-COMP:10748"/>
        <dbReference type="ChEBI" id="CHEBI:83833"/>
        <dbReference type="ChEBI" id="CHEBI:83834"/>
        <dbReference type="EC" id="5.2.1.8"/>
    </reaction>
</comment>
<sequence>MGVAELLLKRKKELSEKNFNEGIIFRDEYKIKEGVIETESGLLYEVITMGEGVKPSLSQTVLCHYHGTNIQGEVFDSSVQRKKPAAFPLENVIKGWAEGVQLMPVGSKFRFVVKPELGYKDREISKELGPKSTMIFEVDLLGIL</sequence>
<evidence type="ECO:0000256" key="4">
    <source>
        <dbReference type="ARBA" id="ARBA00023235"/>
    </source>
</evidence>
<evidence type="ECO:0000256" key="3">
    <source>
        <dbReference type="ARBA" id="ARBA00023110"/>
    </source>
</evidence>
<dbReference type="GO" id="GO:0003755">
    <property type="term" value="F:peptidyl-prolyl cis-trans isomerase activity"/>
    <property type="evidence" value="ECO:0007669"/>
    <property type="project" value="UniProtKB-UniRule"/>
</dbReference>
<dbReference type="Proteomes" id="UP000199149">
    <property type="component" value="Unassembled WGS sequence"/>
</dbReference>
<evidence type="ECO:0000259" key="7">
    <source>
        <dbReference type="PROSITE" id="PS50059"/>
    </source>
</evidence>
<keyword evidence="3 5" id="KW-0697">Rotamase</keyword>
<dbReference type="InterPro" id="IPR046357">
    <property type="entry name" value="PPIase_dom_sf"/>
</dbReference>
<dbReference type="STRING" id="684065.SAMN05421738_10191"/>
<dbReference type="GO" id="GO:0006457">
    <property type="term" value="P:protein folding"/>
    <property type="evidence" value="ECO:0007669"/>
    <property type="project" value="InterPro"/>
</dbReference>
<feature type="domain" description="PPIase FKBP-type" evidence="7">
    <location>
        <begin position="58"/>
        <end position="144"/>
    </location>
</feature>
<keyword evidence="4 5" id="KW-0413">Isomerase</keyword>
<dbReference type="AlphaFoldDB" id="A0A1I4S8E0"/>
<dbReference type="RefSeq" id="WP_092905457.1">
    <property type="nucleotide sequence ID" value="NZ_FOUZ01000001.1"/>
</dbReference>
<dbReference type="PANTHER" id="PTHR43811">
    <property type="entry name" value="FKBP-TYPE PEPTIDYL-PROLYL CIS-TRANS ISOMERASE FKPA"/>
    <property type="match status" value="1"/>
</dbReference>
<name>A0A1I4S8E0_9FLAO</name>
<evidence type="ECO:0000256" key="1">
    <source>
        <dbReference type="ARBA" id="ARBA00000971"/>
    </source>
</evidence>
<evidence type="ECO:0000256" key="2">
    <source>
        <dbReference type="ARBA" id="ARBA00006577"/>
    </source>
</evidence>
<dbReference type="InterPro" id="IPR000774">
    <property type="entry name" value="PPIase_FKBP_N"/>
</dbReference>
<dbReference type="PANTHER" id="PTHR43811:SF19">
    <property type="entry name" value="39 KDA FK506-BINDING NUCLEAR PROTEIN"/>
    <property type="match status" value="1"/>
</dbReference>
<dbReference type="Pfam" id="PF00254">
    <property type="entry name" value="FKBP_C"/>
    <property type="match status" value="1"/>
</dbReference>
<keyword evidence="9" id="KW-1185">Reference proteome</keyword>
<dbReference type="Pfam" id="PF01346">
    <property type="entry name" value="FKBP_N"/>
    <property type="match status" value="1"/>
</dbReference>
<evidence type="ECO:0000256" key="6">
    <source>
        <dbReference type="RuleBase" id="RU003915"/>
    </source>
</evidence>
<dbReference type="SUPFAM" id="SSF54534">
    <property type="entry name" value="FKBP-like"/>
    <property type="match status" value="1"/>
</dbReference>
<comment type="similarity">
    <text evidence="2 6">Belongs to the FKBP-type PPIase family.</text>
</comment>
<dbReference type="EC" id="5.2.1.8" evidence="6"/>
<evidence type="ECO:0000313" key="9">
    <source>
        <dbReference type="Proteomes" id="UP000199149"/>
    </source>
</evidence>
<evidence type="ECO:0000313" key="8">
    <source>
        <dbReference type="EMBL" id="SFM60533.1"/>
    </source>
</evidence>
<dbReference type="OrthoDB" id="9814548at2"/>
<accession>A0A1I4S8E0</accession>
<dbReference type="EMBL" id="FOUZ01000001">
    <property type="protein sequence ID" value="SFM60533.1"/>
    <property type="molecule type" value="Genomic_DNA"/>
</dbReference>
<proteinExistence type="inferred from homology"/>
<organism evidence="8 9">
    <name type="scientific">Algoriella xinjiangensis</name>
    <dbReference type="NCBI Taxonomy" id="684065"/>
    <lineage>
        <taxon>Bacteria</taxon>
        <taxon>Pseudomonadati</taxon>
        <taxon>Bacteroidota</taxon>
        <taxon>Flavobacteriia</taxon>
        <taxon>Flavobacteriales</taxon>
        <taxon>Weeksellaceae</taxon>
        <taxon>Algoriella</taxon>
    </lineage>
</organism>
<dbReference type="PROSITE" id="PS50059">
    <property type="entry name" value="FKBP_PPIASE"/>
    <property type="match status" value="1"/>
</dbReference>
<protein>
    <recommendedName>
        <fullName evidence="6">Peptidyl-prolyl cis-trans isomerase</fullName>
        <ecNumber evidence="6">5.2.1.8</ecNumber>
    </recommendedName>
</protein>
<gene>
    <name evidence="8" type="ORF">SAMN05421738_10191</name>
</gene>
<dbReference type="Gene3D" id="3.10.50.40">
    <property type="match status" value="1"/>
</dbReference>
<evidence type="ECO:0000256" key="5">
    <source>
        <dbReference type="PROSITE-ProRule" id="PRU00277"/>
    </source>
</evidence>
<reference evidence="9" key="1">
    <citation type="submission" date="2016-10" db="EMBL/GenBank/DDBJ databases">
        <authorList>
            <person name="Varghese N."/>
            <person name="Submissions S."/>
        </authorList>
    </citation>
    <scope>NUCLEOTIDE SEQUENCE [LARGE SCALE GENOMIC DNA]</scope>
    <source>
        <strain evidence="9">XJ109</strain>
    </source>
</reference>
<dbReference type="InterPro" id="IPR001179">
    <property type="entry name" value="PPIase_FKBP_dom"/>
</dbReference>